<dbReference type="GO" id="GO:0046872">
    <property type="term" value="F:metal ion binding"/>
    <property type="evidence" value="ECO:0007669"/>
    <property type="project" value="UniProtKB-KW"/>
</dbReference>
<dbReference type="GO" id="GO:0051537">
    <property type="term" value="F:2 iron, 2 sulfur cluster binding"/>
    <property type="evidence" value="ECO:0007669"/>
    <property type="project" value="UniProtKB-KW"/>
</dbReference>
<dbReference type="InterPro" id="IPR036922">
    <property type="entry name" value="Rieske_2Fe-2S_sf"/>
</dbReference>
<dbReference type="EMBL" id="CP157483">
    <property type="protein sequence ID" value="XBO42605.1"/>
    <property type="molecule type" value="Genomic_DNA"/>
</dbReference>
<reference evidence="6" key="1">
    <citation type="submission" date="2024-05" db="EMBL/GenBank/DDBJ databases">
        <authorList>
            <person name="Kim S."/>
            <person name="Heo J."/>
            <person name="Choi H."/>
            <person name="Choi Y."/>
            <person name="Kwon S.-W."/>
            <person name="Kim Y."/>
        </authorList>
    </citation>
    <scope>NUCLEOTIDE SEQUENCE</scope>
    <source>
        <strain evidence="6">KACC 23699</strain>
    </source>
</reference>
<dbReference type="SUPFAM" id="SSF50022">
    <property type="entry name" value="ISP domain"/>
    <property type="match status" value="1"/>
</dbReference>
<organism evidence="6">
    <name type="scientific">Pedococcus sp. KACC 23699</name>
    <dbReference type="NCBI Taxonomy" id="3149228"/>
    <lineage>
        <taxon>Bacteria</taxon>
        <taxon>Bacillati</taxon>
        <taxon>Actinomycetota</taxon>
        <taxon>Actinomycetes</taxon>
        <taxon>Micrococcales</taxon>
        <taxon>Intrasporangiaceae</taxon>
        <taxon>Pedococcus</taxon>
    </lineage>
</organism>
<dbReference type="Gene3D" id="2.102.10.10">
    <property type="entry name" value="Rieske [2Fe-2S] iron-sulphur domain"/>
    <property type="match status" value="1"/>
</dbReference>
<keyword evidence="2" id="KW-0479">Metal-binding</keyword>
<dbReference type="AlphaFoldDB" id="A0AAU7JR07"/>
<dbReference type="PROSITE" id="PS51296">
    <property type="entry name" value="RIESKE"/>
    <property type="match status" value="1"/>
</dbReference>
<dbReference type="GO" id="GO:0016705">
    <property type="term" value="F:oxidoreductase activity, acting on paired donors, with incorporation or reduction of molecular oxygen"/>
    <property type="evidence" value="ECO:0007669"/>
    <property type="project" value="UniProtKB-ARBA"/>
</dbReference>
<keyword evidence="3" id="KW-0408">Iron</keyword>
<evidence type="ECO:0000256" key="3">
    <source>
        <dbReference type="ARBA" id="ARBA00023004"/>
    </source>
</evidence>
<dbReference type="PANTHER" id="PTHR43546:SF3">
    <property type="entry name" value="UPF0173 METAL-DEPENDENT HYDROLASE MJ1163"/>
    <property type="match status" value="1"/>
</dbReference>
<dbReference type="Gene3D" id="3.60.15.10">
    <property type="entry name" value="Ribonuclease Z/Hydroxyacylglutathione hydrolase-like"/>
    <property type="match status" value="1"/>
</dbReference>
<keyword evidence="1" id="KW-0001">2Fe-2S</keyword>
<gene>
    <name evidence="6" type="ORF">ABEG17_13630</name>
</gene>
<dbReference type="RefSeq" id="WP_406830025.1">
    <property type="nucleotide sequence ID" value="NZ_CP157483.1"/>
</dbReference>
<sequence>MTVAPQPTARSVRVTGLGHAGLKIEVPSTGRRILLDPWFSRTGAFLGSWFPFPDNAHLDGPRVRDADVVVVSHEHLDHLDLELIAGLPQDVPVVVPRYPSTILQRRIVAAGHDNVVVLDSWDRFPLGGEDDWLTVITEHCPMSHDAAVLVHVDGRTVLHTNDARISLAQARRAVVEVGAPIDLMGLQMSGASWHPVCYEYTPEEQERISEAKRLGKFSAVGRLVRGVRPRMVMPYAGPPCFLDDDLFELNSGLHGSGIFPDQDEAVAWLGNRVADQRSTYLLPGDSIDLTDLEVVRDPEWEGFSLTAGPAARRAYLEAYAARRRPAIDEVRAAHPEPAEGPGLGLAFREHLESLATLSAYFLARIGMVVRFEITGPGGGVWDAHIGPDTVRVDLDGGQGPANYRLCIASRWLAGVVDGRTRWEEMLLSLRLSARREPDHYNDYLVGLLKHADLAALRAVERFESERDADAVTEIQVGGERHVVGRYCPHAGEDLSETGVVVQGADGPVLRCLGHNFEFDLSSGECLNARCDPLQVRAPVAAGS</sequence>
<dbReference type="Pfam" id="PF12706">
    <property type="entry name" value="Lactamase_B_2"/>
    <property type="match status" value="1"/>
</dbReference>
<dbReference type="InterPro" id="IPR017941">
    <property type="entry name" value="Rieske_2Fe-2S"/>
</dbReference>
<dbReference type="InterPro" id="IPR001279">
    <property type="entry name" value="Metallo-B-lactamas"/>
</dbReference>
<accession>A0AAU7JR07</accession>
<feature type="domain" description="Rieske" evidence="5">
    <location>
        <begin position="475"/>
        <end position="543"/>
    </location>
</feature>
<keyword evidence="4" id="KW-0411">Iron-sulfur</keyword>
<dbReference type="PANTHER" id="PTHR43546">
    <property type="entry name" value="UPF0173 METAL-DEPENDENT HYDROLASE MJ1163-RELATED"/>
    <property type="match status" value="1"/>
</dbReference>
<evidence type="ECO:0000256" key="4">
    <source>
        <dbReference type="ARBA" id="ARBA00023014"/>
    </source>
</evidence>
<dbReference type="InterPro" id="IPR050114">
    <property type="entry name" value="UPF0173_UPF0282_UlaG_hydrolase"/>
</dbReference>
<evidence type="ECO:0000256" key="2">
    <source>
        <dbReference type="ARBA" id="ARBA00022723"/>
    </source>
</evidence>
<evidence type="ECO:0000313" key="6">
    <source>
        <dbReference type="EMBL" id="XBO42605.1"/>
    </source>
</evidence>
<protein>
    <submittedName>
        <fullName evidence="6">MBL fold metallo-hydrolase</fullName>
    </submittedName>
</protein>
<dbReference type="Pfam" id="PF00355">
    <property type="entry name" value="Rieske"/>
    <property type="match status" value="1"/>
</dbReference>
<dbReference type="GO" id="GO:0004497">
    <property type="term" value="F:monooxygenase activity"/>
    <property type="evidence" value="ECO:0007669"/>
    <property type="project" value="UniProtKB-ARBA"/>
</dbReference>
<evidence type="ECO:0000256" key="1">
    <source>
        <dbReference type="ARBA" id="ARBA00022714"/>
    </source>
</evidence>
<name>A0AAU7JR07_9MICO</name>
<proteinExistence type="predicted"/>
<dbReference type="SUPFAM" id="SSF56281">
    <property type="entry name" value="Metallo-hydrolase/oxidoreductase"/>
    <property type="match status" value="1"/>
</dbReference>
<evidence type="ECO:0000259" key="5">
    <source>
        <dbReference type="PROSITE" id="PS51296"/>
    </source>
</evidence>
<dbReference type="InterPro" id="IPR036866">
    <property type="entry name" value="RibonucZ/Hydroxyglut_hydro"/>
</dbReference>